<organism evidence="2 3">
    <name type="scientific">Corynebacterium oculi</name>
    <dbReference type="NCBI Taxonomy" id="1544416"/>
    <lineage>
        <taxon>Bacteria</taxon>
        <taxon>Bacillati</taxon>
        <taxon>Actinomycetota</taxon>
        <taxon>Actinomycetes</taxon>
        <taxon>Mycobacteriales</taxon>
        <taxon>Corynebacteriaceae</taxon>
        <taxon>Corynebacterium</taxon>
    </lineage>
</organism>
<dbReference type="Proteomes" id="UP000050517">
    <property type="component" value="Unassembled WGS sequence"/>
</dbReference>
<evidence type="ECO:0000313" key="2">
    <source>
        <dbReference type="EMBL" id="KQB83564.1"/>
    </source>
</evidence>
<name>A0A0Q0YBX1_9CORY</name>
<comment type="caution">
    <text evidence="2">The sequence shown here is derived from an EMBL/GenBank/DDBJ whole genome shotgun (WGS) entry which is preliminary data.</text>
</comment>
<reference evidence="2 3" key="1">
    <citation type="submission" date="2015-10" db="EMBL/GenBank/DDBJ databases">
        <title>Corynebacteirum lowii and Corynebacterium oculi species nova, derived from human clinical disease and and emended description of Corynebacterium mastiditis.</title>
        <authorList>
            <person name="Bernard K."/>
            <person name="Pacheco A.L."/>
            <person name="Mcdougall C."/>
            <person name="Burtx T."/>
            <person name="Weibe D."/>
            <person name="Tyler S."/>
            <person name="Olson A.B."/>
            <person name="Cnockaert M."/>
            <person name="Eguchi H."/>
            <person name="Kuwahara T."/>
            <person name="Nakayama-Imaohji H."/>
            <person name="Boudewijins M."/>
            <person name="Van Hoecke F."/>
            <person name="Bernier A.-M."/>
            <person name="Vandamme P."/>
        </authorList>
    </citation>
    <scope>NUCLEOTIDE SEQUENCE [LARGE SCALE GENOMIC DNA]</scope>
    <source>
        <strain evidence="2 3">NML 130210</strain>
    </source>
</reference>
<dbReference type="EMBL" id="LKST01000003">
    <property type="protein sequence ID" value="KQB83564.1"/>
    <property type="molecule type" value="Genomic_DNA"/>
</dbReference>
<dbReference type="RefSeq" id="WP_055122747.1">
    <property type="nucleotide sequence ID" value="NZ_LKST01000003.1"/>
</dbReference>
<feature type="transmembrane region" description="Helical" evidence="1">
    <location>
        <begin position="178"/>
        <end position="196"/>
    </location>
</feature>
<dbReference type="AlphaFoldDB" id="A0A0Q0YBX1"/>
<gene>
    <name evidence="2" type="ORF">Cocul_01634</name>
</gene>
<evidence type="ECO:0008006" key="4">
    <source>
        <dbReference type="Google" id="ProtNLM"/>
    </source>
</evidence>
<feature type="transmembrane region" description="Helical" evidence="1">
    <location>
        <begin position="627"/>
        <end position="648"/>
    </location>
</feature>
<keyword evidence="1" id="KW-1133">Transmembrane helix</keyword>
<feature type="transmembrane region" description="Helical" evidence="1">
    <location>
        <begin position="551"/>
        <end position="575"/>
    </location>
</feature>
<evidence type="ECO:0000313" key="3">
    <source>
        <dbReference type="Proteomes" id="UP000050517"/>
    </source>
</evidence>
<dbReference type="STRING" id="1544416.Cocul_01634"/>
<keyword evidence="1" id="KW-0812">Transmembrane</keyword>
<dbReference type="PATRIC" id="fig|1544416.3.peg.1638"/>
<proteinExistence type="predicted"/>
<evidence type="ECO:0000256" key="1">
    <source>
        <dbReference type="SAM" id="Phobius"/>
    </source>
</evidence>
<feature type="transmembrane region" description="Helical" evidence="1">
    <location>
        <begin position="604"/>
        <end position="621"/>
    </location>
</feature>
<keyword evidence="3" id="KW-1185">Reference proteome</keyword>
<feature type="transmembrane region" description="Helical" evidence="1">
    <location>
        <begin position="220"/>
        <end position="241"/>
    </location>
</feature>
<feature type="transmembrane region" description="Helical" evidence="1">
    <location>
        <begin position="253"/>
        <end position="279"/>
    </location>
</feature>
<accession>A0A0Q0YBX1</accession>
<protein>
    <recommendedName>
        <fullName evidence="4">FtsX-like permease family protein</fullName>
    </recommendedName>
</protein>
<keyword evidence="1" id="KW-0472">Membrane</keyword>
<feature type="transmembrane region" description="Helical" evidence="1">
    <location>
        <begin position="300"/>
        <end position="322"/>
    </location>
</feature>
<dbReference type="OrthoDB" id="5197650at2"/>
<sequence length="664" mass="71547">MIRWIIRAAALVLSLVCGVLALQSFAFQQEHQPFGTTTALSLRINESTLPKEEVATSLHRVVEEHGVSLLRETSKEAPEGDTAHDIFFFGARPPATAVSLDGDSIQWFSRHSHGSLLPYTALGTTPLSGRYVLSSSPETRAALDAWAREHQASIEWENPTSPIRLVYAYLIHNGAGNAALATFLTLTAALSAWLLGRERGRSLRLLGGVPRQRIHREDSLSITALLAPGFLVGSLACLFWVVSAHGSEQLPLVWSRVLLVQGAAFALALASFVLLSAVGRPSVDALAHRHIPHGFRRMGLVLHGATLVVALLVVPSTATLALHSHRLAQDHALWEAMKGTVRVSFSDSTSLLDTPEGPRNVAAALQELSDSDNLRISLTLDSSISYSREEMDGFRHVIITDEAWLHAFGISPDDLTEVSLPQAAPTFAQGWLGKDQQLSLLSRDGTDNAGLRYYLNGATPVPAMEAGVVLGGNTTQATDSLLVVTDAPLASFSVEGFLLPTLSSGNIVSAEEGALREALARHHLDPYVYSVDSIAQLSLDQARKFQEESRMYFLTVVLILAAIFLSGTQNAALWATRNARRITTRHLAGHPYLAMIGAPLRIDALRASLIVALAGALTFVLRHPDPLILLASGAAVLVLSLAASALFYRACAAQAFRRTVARHP</sequence>